<dbReference type="AlphaFoldDB" id="A0A3E4JLD4"/>
<gene>
    <name evidence="2" type="ORF">DXD46_10615</name>
</gene>
<reference evidence="2 3" key="1">
    <citation type="submission" date="2018-08" db="EMBL/GenBank/DDBJ databases">
        <title>A genome reference for cultivated species of the human gut microbiota.</title>
        <authorList>
            <person name="Zou Y."/>
            <person name="Xue W."/>
            <person name="Luo G."/>
        </authorList>
    </citation>
    <scope>NUCLEOTIDE SEQUENCE [LARGE SCALE GENOMIC DNA]</scope>
    <source>
        <strain evidence="2 3">TM05-16</strain>
    </source>
</reference>
<dbReference type="Pfam" id="PF12728">
    <property type="entry name" value="HTH_17"/>
    <property type="match status" value="1"/>
</dbReference>
<proteinExistence type="predicted"/>
<dbReference type="Proteomes" id="UP000260640">
    <property type="component" value="Unassembled WGS sequence"/>
</dbReference>
<evidence type="ECO:0000313" key="2">
    <source>
        <dbReference type="EMBL" id="RGJ87491.1"/>
    </source>
</evidence>
<dbReference type="GO" id="GO:0003677">
    <property type="term" value="F:DNA binding"/>
    <property type="evidence" value="ECO:0007669"/>
    <property type="project" value="UniProtKB-KW"/>
</dbReference>
<evidence type="ECO:0000313" key="3">
    <source>
        <dbReference type="Proteomes" id="UP000260640"/>
    </source>
</evidence>
<name>A0A3E4JLD4_PHOVU</name>
<dbReference type="EMBL" id="QSPP01000027">
    <property type="protein sequence ID" value="RGJ87491.1"/>
    <property type="molecule type" value="Genomic_DNA"/>
</dbReference>
<sequence length="221" mass="25861">MNIALSSIYKMIYQGKIPAFQFSSRFTRIRKSDIDSMMSSTSYVKRNRISHTPITDFYTTAEVASKYGVNESWIFKVGKEQNIPKVFKRGKTYWSAKHFDKYFASKAPDSNITEWYSVEDLTEKFGMTTSAIYSFVSRFAIPKKKIKRQVFYSQKHVDIAKGLAKAEPEYYTTAEAMEKYNLTRDQLYHYVKWHHISKVQEGKYIKISRKELDDLLAPPSI</sequence>
<dbReference type="InterPro" id="IPR041657">
    <property type="entry name" value="HTH_17"/>
</dbReference>
<accession>A0A3E4JLD4</accession>
<organism evidence="2 3">
    <name type="scientific">Phocaeicola vulgatus</name>
    <name type="common">Bacteroides vulgatus</name>
    <dbReference type="NCBI Taxonomy" id="821"/>
    <lineage>
        <taxon>Bacteria</taxon>
        <taxon>Pseudomonadati</taxon>
        <taxon>Bacteroidota</taxon>
        <taxon>Bacteroidia</taxon>
        <taxon>Bacteroidales</taxon>
        <taxon>Bacteroidaceae</taxon>
        <taxon>Phocaeicola</taxon>
    </lineage>
</organism>
<comment type="caution">
    <text evidence="2">The sequence shown here is derived from an EMBL/GenBank/DDBJ whole genome shotgun (WGS) entry which is preliminary data.</text>
</comment>
<feature type="domain" description="Helix-turn-helix" evidence="1">
    <location>
        <begin position="170"/>
        <end position="217"/>
    </location>
</feature>
<protein>
    <submittedName>
        <fullName evidence="2">DNA-binding protein</fullName>
    </submittedName>
</protein>
<keyword evidence="2" id="KW-0238">DNA-binding</keyword>
<evidence type="ECO:0000259" key="1">
    <source>
        <dbReference type="Pfam" id="PF12728"/>
    </source>
</evidence>